<sequence length="565" mass="62387">MQRTYKPTFDLLDTPVFAQKQLTPVKAALRAYERAKAIGLAYRLSIDDVANLSDKFWSMHRDYMAVTDGSVITLLTIQYNLVAGTLTQYLSERKDLESLLEDILSWKVHAQFCLTELGHGLDIANLETTAELMQSGDICLNTPSLSAAKFMPPTIPAGTPCVAVVWARLKVGTEDRGIRPFIVPLNDGHNMCPGVVAKHLPYRGGSRPVNHALTYFDHVMLPHTAMLGTSEFIPRPMFMASIFRVAVGSIALATVSISMFLLCVTIGARYSLRRTVLGSSQTPTPIITFRTQQIPIFSALAQAHVLRAFETWAVTQFMNTEADPRVRHGIAACFKVAAVQLCQAANLSISERCGAQGLFDHNQMSGLHADTRGIAIAEGDILVLSIRLATELLLNRYELPEPRDHQSILARHEASLLSEARDILSRLSSHRSPHFNRLVLPLCQPIVEAIGHRMAYEAAVSVGVPQCLIDLFVISIMKLDSSWYSEAGGLRRRERYDMEDKAVGEVGTRLEEFIQDLQAEPYTTAPISSEEKWQDFVADLPAYDGGAGSDPALISPMNPVMLARL</sequence>
<evidence type="ECO:0000256" key="1">
    <source>
        <dbReference type="SAM" id="Phobius"/>
    </source>
</evidence>
<dbReference type="PANTHER" id="PTHR10909">
    <property type="entry name" value="ELECTRON TRANSPORT OXIDOREDUCTASE"/>
    <property type="match status" value="1"/>
</dbReference>
<gene>
    <name evidence="3" type="ORF">PILCRDRAFT_15018</name>
</gene>
<dbReference type="GO" id="GO:0005504">
    <property type="term" value="F:fatty acid binding"/>
    <property type="evidence" value="ECO:0007669"/>
    <property type="project" value="TreeGrafter"/>
</dbReference>
<reference evidence="3 4" key="1">
    <citation type="submission" date="2014-04" db="EMBL/GenBank/DDBJ databases">
        <authorList>
            <consortium name="DOE Joint Genome Institute"/>
            <person name="Kuo A."/>
            <person name="Tarkka M."/>
            <person name="Buscot F."/>
            <person name="Kohler A."/>
            <person name="Nagy L.G."/>
            <person name="Floudas D."/>
            <person name="Copeland A."/>
            <person name="Barry K.W."/>
            <person name="Cichocki N."/>
            <person name="Veneault-Fourrey C."/>
            <person name="LaButti K."/>
            <person name="Lindquist E.A."/>
            <person name="Lipzen A."/>
            <person name="Lundell T."/>
            <person name="Morin E."/>
            <person name="Murat C."/>
            <person name="Sun H."/>
            <person name="Tunlid A."/>
            <person name="Henrissat B."/>
            <person name="Grigoriev I.V."/>
            <person name="Hibbett D.S."/>
            <person name="Martin F."/>
            <person name="Nordberg H.P."/>
            <person name="Cantor M.N."/>
            <person name="Hua S.X."/>
        </authorList>
    </citation>
    <scope>NUCLEOTIDE SEQUENCE [LARGE SCALE GENOMIC DNA]</scope>
    <source>
        <strain evidence="3 4">F 1598</strain>
    </source>
</reference>
<protein>
    <recommendedName>
        <fullName evidence="2">Acyl-CoA oxidase C-alpha1 domain-containing protein</fullName>
    </recommendedName>
</protein>
<dbReference type="Pfam" id="PF22924">
    <property type="entry name" value="ACOX_C_alpha1"/>
    <property type="match status" value="1"/>
</dbReference>
<keyword evidence="1" id="KW-1133">Transmembrane helix</keyword>
<dbReference type="AlphaFoldDB" id="A0A0C3F0R0"/>
<dbReference type="Gene3D" id="1.20.140.10">
    <property type="entry name" value="Butyryl-CoA Dehydrogenase, subunit A, domain 3"/>
    <property type="match status" value="1"/>
</dbReference>
<dbReference type="SUPFAM" id="SSF47203">
    <property type="entry name" value="Acyl-CoA dehydrogenase C-terminal domain-like"/>
    <property type="match status" value="1"/>
</dbReference>
<keyword evidence="1" id="KW-0812">Transmembrane</keyword>
<dbReference type="GO" id="GO:0005777">
    <property type="term" value="C:peroxisome"/>
    <property type="evidence" value="ECO:0007669"/>
    <property type="project" value="InterPro"/>
</dbReference>
<keyword evidence="1" id="KW-0472">Membrane</keyword>
<dbReference type="InterPro" id="IPR046373">
    <property type="entry name" value="Acyl-CoA_Oxase/DH_mid-dom_sf"/>
</dbReference>
<dbReference type="InParanoid" id="A0A0C3F0R0"/>
<dbReference type="PANTHER" id="PTHR10909:SF382">
    <property type="entry name" value="ACYL-COENZYME A OXIDASE"/>
    <property type="match status" value="1"/>
</dbReference>
<dbReference type="InterPro" id="IPR009100">
    <property type="entry name" value="AcylCoA_DH/oxidase_NM_dom_sf"/>
</dbReference>
<dbReference type="GO" id="GO:0003997">
    <property type="term" value="F:acyl-CoA oxidase activity"/>
    <property type="evidence" value="ECO:0007669"/>
    <property type="project" value="InterPro"/>
</dbReference>
<dbReference type="OrthoDB" id="538336at2759"/>
<reference evidence="4" key="2">
    <citation type="submission" date="2015-01" db="EMBL/GenBank/DDBJ databases">
        <title>Evolutionary Origins and Diversification of the Mycorrhizal Mutualists.</title>
        <authorList>
            <consortium name="DOE Joint Genome Institute"/>
            <consortium name="Mycorrhizal Genomics Consortium"/>
            <person name="Kohler A."/>
            <person name="Kuo A."/>
            <person name="Nagy L.G."/>
            <person name="Floudas D."/>
            <person name="Copeland A."/>
            <person name="Barry K.W."/>
            <person name="Cichocki N."/>
            <person name="Veneault-Fourrey C."/>
            <person name="LaButti K."/>
            <person name="Lindquist E.A."/>
            <person name="Lipzen A."/>
            <person name="Lundell T."/>
            <person name="Morin E."/>
            <person name="Murat C."/>
            <person name="Riley R."/>
            <person name="Ohm R."/>
            <person name="Sun H."/>
            <person name="Tunlid A."/>
            <person name="Henrissat B."/>
            <person name="Grigoriev I.V."/>
            <person name="Hibbett D.S."/>
            <person name="Martin F."/>
        </authorList>
    </citation>
    <scope>NUCLEOTIDE SEQUENCE [LARGE SCALE GENOMIC DNA]</scope>
    <source>
        <strain evidence="4">F 1598</strain>
    </source>
</reference>
<dbReference type="GO" id="GO:0071949">
    <property type="term" value="F:FAD binding"/>
    <property type="evidence" value="ECO:0007669"/>
    <property type="project" value="InterPro"/>
</dbReference>
<organism evidence="3 4">
    <name type="scientific">Piloderma croceum (strain F 1598)</name>
    <dbReference type="NCBI Taxonomy" id="765440"/>
    <lineage>
        <taxon>Eukaryota</taxon>
        <taxon>Fungi</taxon>
        <taxon>Dikarya</taxon>
        <taxon>Basidiomycota</taxon>
        <taxon>Agaricomycotina</taxon>
        <taxon>Agaricomycetes</taxon>
        <taxon>Agaricomycetidae</taxon>
        <taxon>Atheliales</taxon>
        <taxon>Atheliaceae</taxon>
        <taxon>Piloderma</taxon>
    </lineage>
</organism>
<feature type="domain" description="Acyl-CoA oxidase C-alpha1" evidence="2">
    <location>
        <begin position="256"/>
        <end position="392"/>
    </location>
</feature>
<feature type="transmembrane region" description="Helical" evidence="1">
    <location>
        <begin position="242"/>
        <end position="264"/>
    </location>
</feature>
<dbReference type="InterPro" id="IPR055060">
    <property type="entry name" value="ACOX_C_alpha1"/>
</dbReference>
<dbReference type="EMBL" id="KN833075">
    <property type="protein sequence ID" value="KIM73729.1"/>
    <property type="molecule type" value="Genomic_DNA"/>
</dbReference>
<dbReference type="Proteomes" id="UP000054166">
    <property type="component" value="Unassembled WGS sequence"/>
</dbReference>
<keyword evidence="4" id="KW-1185">Reference proteome</keyword>
<dbReference type="HOGENOM" id="CLU_028041_1_0_1"/>
<dbReference type="GO" id="GO:0055088">
    <property type="term" value="P:lipid homeostasis"/>
    <property type="evidence" value="ECO:0007669"/>
    <property type="project" value="TreeGrafter"/>
</dbReference>
<evidence type="ECO:0000259" key="2">
    <source>
        <dbReference type="Pfam" id="PF22924"/>
    </source>
</evidence>
<name>A0A0C3F0R0_PILCF</name>
<dbReference type="InterPro" id="IPR012258">
    <property type="entry name" value="Acyl-CoA_oxidase"/>
</dbReference>
<evidence type="ECO:0000313" key="3">
    <source>
        <dbReference type="EMBL" id="KIM73729.1"/>
    </source>
</evidence>
<dbReference type="GO" id="GO:0033540">
    <property type="term" value="P:fatty acid beta-oxidation using acyl-CoA oxidase"/>
    <property type="evidence" value="ECO:0007669"/>
    <property type="project" value="TreeGrafter"/>
</dbReference>
<dbReference type="Gene3D" id="2.40.110.10">
    <property type="entry name" value="Butyryl-CoA Dehydrogenase, subunit A, domain 2"/>
    <property type="match status" value="1"/>
</dbReference>
<evidence type="ECO:0000313" key="4">
    <source>
        <dbReference type="Proteomes" id="UP000054166"/>
    </source>
</evidence>
<proteinExistence type="predicted"/>
<dbReference type="SUPFAM" id="SSF56645">
    <property type="entry name" value="Acyl-CoA dehydrogenase NM domain-like"/>
    <property type="match status" value="1"/>
</dbReference>
<accession>A0A0C3F0R0</accession>
<dbReference type="STRING" id="765440.A0A0C3F0R0"/>
<dbReference type="InterPro" id="IPR036250">
    <property type="entry name" value="AcylCo_DH-like_C"/>
</dbReference>